<dbReference type="GO" id="GO:0032259">
    <property type="term" value="P:methylation"/>
    <property type="evidence" value="ECO:0007669"/>
    <property type="project" value="UniProtKB-KW"/>
</dbReference>
<evidence type="ECO:0000256" key="3">
    <source>
        <dbReference type="ARBA" id="ARBA00022989"/>
    </source>
</evidence>
<keyword evidence="2 5" id="KW-0812">Transmembrane</keyword>
<dbReference type="Pfam" id="PF04191">
    <property type="entry name" value="PEMT"/>
    <property type="match status" value="1"/>
</dbReference>
<dbReference type="EMBL" id="NGJN01000002">
    <property type="protein sequence ID" value="OZV70131.1"/>
    <property type="molecule type" value="Genomic_DNA"/>
</dbReference>
<dbReference type="GO" id="GO:0008168">
    <property type="term" value="F:methyltransferase activity"/>
    <property type="evidence" value="ECO:0007669"/>
    <property type="project" value="UniProtKB-KW"/>
</dbReference>
<accession>A0A265UXV1</accession>
<protein>
    <submittedName>
        <fullName evidence="6">Protein-S-isoprenylcysteine methyltransferase</fullName>
    </submittedName>
</protein>
<feature type="transmembrane region" description="Helical" evidence="5">
    <location>
        <begin position="27"/>
        <end position="50"/>
    </location>
</feature>
<dbReference type="Gene3D" id="1.20.120.1630">
    <property type="match status" value="1"/>
</dbReference>
<keyword evidence="6" id="KW-0808">Transferase</keyword>
<dbReference type="InterPro" id="IPR052527">
    <property type="entry name" value="Metal_cation-efflux_comp"/>
</dbReference>
<keyword evidence="4 5" id="KW-0472">Membrane</keyword>
<dbReference type="OrthoDB" id="9809773at2"/>
<dbReference type="AlphaFoldDB" id="A0A265UXV1"/>
<sequence>MYVGIQVVLFVAYIIPVNITKINIPEWLCYSGLLILALGIFLGIVALLQLNTKLSPFPTPVSNGKLITTGAYNISRHPIYTAIILSGLGYALYQTSCYKVLVTLGLMILFYFKSKYEEQLLFEKYLEYSDYKKKTRRFI</sequence>
<dbReference type="GO" id="GO:0012505">
    <property type="term" value="C:endomembrane system"/>
    <property type="evidence" value="ECO:0007669"/>
    <property type="project" value="UniProtKB-SubCell"/>
</dbReference>
<reference evidence="6 7" key="1">
    <citation type="submission" date="2017-05" db="EMBL/GenBank/DDBJ databases">
        <title>The draft genome sequence of Idiomarina salinarum WNB302.</title>
        <authorList>
            <person name="Sun Y."/>
            <person name="Chen B."/>
            <person name="Du Z."/>
        </authorList>
    </citation>
    <scope>NUCLEOTIDE SEQUENCE [LARGE SCALE GENOMIC DNA]</scope>
    <source>
        <strain evidence="6 7">WNB302</strain>
    </source>
</reference>
<dbReference type="Proteomes" id="UP000216840">
    <property type="component" value="Unassembled WGS sequence"/>
</dbReference>
<proteinExistence type="predicted"/>
<dbReference type="InterPro" id="IPR007318">
    <property type="entry name" value="Phopholipid_MeTrfase"/>
</dbReference>
<comment type="subcellular location">
    <subcellularLocation>
        <location evidence="1">Endomembrane system</location>
        <topology evidence="1">Multi-pass membrane protein</topology>
    </subcellularLocation>
</comment>
<gene>
    <name evidence="6" type="ORF">CA834_03475</name>
</gene>
<organism evidence="6 7">
    <name type="scientific">Winogradskyella aurantia</name>
    <dbReference type="NCBI Taxonomy" id="1915063"/>
    <lineage>
        <taxon>Bacteria</taxon>
        <taxon>Pseudomonadati</taxon>
        <taxon>Bacteroidota</taxon>
        <taxon>Flavobacteriia</taxon>
        <taxon>Flavobacteriales</taxon>
        <taxon>Flavobacteriaceae</taxon>
        <taxon>Winogradskyella</taxon>
    </lineage>
</organism>
<keyword evidence="6" id="KW-0489">Methyltransferase</keyword>
<evidence type="ECO:0000256" key="2">
    <source>
        <dbReference type="ARBA" id="ARBA00022692"/>
    </source>
</evidence>
<dbReference type="PANTHER" id="PTHR43847:SF1">
    <property type="entry name" value="BLL3993 PROTEIN"/>
    <property type="match status" value="1"/>
</dbReference>
<evidence type="ECO:0000313" key="6">
    <source>
        <dbReference type="EMBL" id="OZV70131.1"/>
    </source>
</evidence>
<evidence type="ECO:0000256" key="4">
    <source>
        <dbReference type="ARBA" id="ARBA00023136"/>
    </source>
</evidence>
<comment type="caution">
    <text evidence="6">The sequence shown here is derived from an EMBL/GenBank/DDBJ whole genome shotgun (WGS) entry which is preliminary data.</text>
</comment>
<feature type="transmembrane region" description="Helical" evidence="5">
    <location>
        <begin position="90"/>
        <end position="112"/>
    </location>
</feature>
<dbReference type="PANTHER" id="PTHR43847">
    <property type="entry name" value="BLL3993 PROTEIN"/>
    <property type="match status" value="1"/>
</dbReference>
<name>A0A265UXV1_9FLAO</name>
<evidence type="ECO:0000256" key="1">
    <source>
        <dbReference type="ARBA" id="ARBA00004127"/>
    </source>
</evidence>
<evidence type="ECO:0000256" key="5">
    <source>
        <dbReference type="SAM" id="Phobius"/>
    </source>
</evidence>
<keyword evidence="3 5" id="KW-1133">Transmembrane helix</keyword>
<keyword evidence="7" id="KW-1185">Reference proteome</keyword>
<evidence type="ECO:0000313" key="7">
    <source>
        <dbReference type="Proteomes" id="UP000216840"/>
    </source>
</evidence>